<accession>A0A6A3BHF2</accession>
<dbReference type="PANTHER" id="PTHR24123">
    <property type="entry name" value="ANKYRIN REPEAT-CONTAINING"/>
    <property type="match status" value="1"/>
</dbReference>
<comment type="caution">
    <text evidence="4">The sequence shown here is derived from an EMBL/GenBank/DDBJ whole genome shotgun (WGS) entry which is preliminary data.</text>
</comment>
<name>A0A6A3BHF2_HIBSY</name>
<sequence>MTVFSGSRQVVPVDYDAEVSQRLLEASLIGDLRSALECICEPVVDVNFVGAVRLKTRKTEVVLREESPSEVRVEYEEFTTDVTALFLAVHVGNVALVKKLLSVGADVNQKLFKGFATTVAVREGHLEILKILLKAGASQPACEEALLEASCHGQARFAELLMGSDLIRPHVAIHALVTACCRGFVEVVNILMKFGVDANESHRQLLQSSKPSLYTNVDCTALVAAVVSRQVAVVRLLLQAGIPTDMKVSLGAWSWDTTTDSGAILRMLLQHFTLETPHYGRTLLHHAILCGSTGAVKVLLSCGANAECPVKTLKTEFRPLHWLLVLYKHEECLKVLTRARADFGLVNVAGQSASSIAGSNRWFLRFQQAVLDVIKGLRIPKSSNVSVFSPLMIVAETGDVEALKALIGSREVDLDYQNENGFSAIMIAALKGHVEAFRLLAYAGADVKLLNKSGETAIALSELNQNRDLFEKVMLELALEKGNQNAGGFYALHCAARYGDLDAVMLLTSRGYAVNVPDGDGYTPLMLAAREGHGPMCELLISNGANCDFKNAKEETALSLARKTTVFKNDAERVILDELARNLVLGGARVLKHTKGGKGNPHWKDMKMVWNSGLLHWGKSSRRNVICREAELGPSAAFERNRHSKGDVNGPGIFRVVTTKNKEIHFVCEGGSEMAELWVRGIKLITRGYFR</sequence>
<gene>
    <name evidence="4" type="ORF">F3Y22_tig00110174pilonHSYRG00531</name>
</gene>
<proteinExistence type="predicted"/>
<dbReference type="SUPFAM" id="SSF48403">
    <property type="entry name" value="Ankyrin repeat"/>
    <property type="match status" value="3"/>
</dbReference>
<keyword evidence="1" id="KW-0677">Repeat</keyword>
<dbReference type="SMART" id="SM00248">
    <property type="entry name" value="ANK"/>
    <property type="match status" value="10"/>
</dbReference>
<dbReference type="InterPro" id="IPR051165">
    <property type="entry name" value="Multifunctional_ANK_Repeat"/>
</dbReference>
<dbReference type="PROSITE" id="PS50088">
    <property type="entry name" value="ANK_REPEAT"/>
    <property type="match status" value="5"/>
</dbReference>
<dbReference type="AlphaFoldDB" id="A0A6A3BHF2"/>
<dbReference type="Pfam" id="PF12796">
    <property type="entry name" value="Ank_2"/>
    <property type="match status" value="3"/>
</dbReference>
<dbReference type="PROSITE" id="PS50297">
    <property type="entry name" value="ANK_REP_REGION"/>
    <property type="match status" value="5"/>
</dbReference>
<reference evidence="4" key="1">
    <citation type="submission" date="2019-09" db="EMBL/GenBank/DDBJ databases">
        <title>Draft genome information of white flower Hibiscus syriacus.</title>
        <authorList>
            <person name="Kim Y.-M."/>
        </authorList>
    </citation>
    <scope>NUCLEOTIDE SEQUENCE [LARGE SCALE GENOMIC DNA]</scope>
    <source>
        <strain evidence="4">YM2019G1</strain>
    </source>
</reference>
<keyword evidence="2 3" id="KW-0040">ANK repeat</keyword>
<evidence type="ECO:0000313" key="5">
    <source>
        <dbReference type="Proteomes" id="UP000436088"/>
    </source>
</evidence>
<evidence type="ECO:0000313" key="4">
    <source>
        <dbReference type="EMBL" id="KAE8715467.1"/>
    </source>
</evidence>
<dbReference type="EMBL" id="VEPZ02000861">
    <property type="protein sequence ID" value="KAE8715467.1"/>
    <property type="molecule type" value="Genomic_DNA"/>
</dbReference>
<feature type="repeat" description="ANK" evidence="3">
    <location>
        <begin position="520"/>
        <end position="552"/>
    </location>
</feature>
<dbReference type="InterPro" id="IPR036770">
    <property type="entry name" value="Ankyrin_rpt-contain_sf"/>
</dbReference>
<dbReference type="Proteomes" id="UP000436088">
    <property type="component" value="Unassembled WGS sequence"/>
</dbReference>
<feature type="repeat" description="ANK" evidence="3">
    <location>
        <begin position="279"/>
        <end position="305"/>
    </location>
</feature>
<protein>
    <submittedName>
        <fullName evidence="4">F-box protein</fullName>
    </submittedName>
</protein>
<dbReference type="InterPro" id="IPR002110">
    <property type="entry name" value="Ankyrin_rpt"/>
</dbReference>
<dbReference type="PANTHER" id="PTHR24123:SF139">
    <property type="entry name" value="ANKYRIN"/>
    <property type="match status" value="1"/>
</dbReference>
<dbReference type="Gene3D" id="1.25.40.20">
    <property type="entry name" value="Ankyrin repeat-containing domain"/>
    <property type="match status" value="5"/>
</dbReference>
<feature type="repeat" description="ANK" evidence="3">
    <location>
        <begin position="80"/>
        <end position="112"/>
    </location>
</feature>
<evidence type="ECO:0000256" key="1">
    <source>
        <dbReference type="ARBA" id="ARBA00022737"/>
    </source>
</evidence>
<dbReference type="Pfam" id="PF13606">
    <property type="entry name" value="Ank_3"/>
    <property type="match status" value="1"/>
</dbReference>
<evidence type="ECO:0000256" key="3">
    <source>
        <dbReference type="PROSITE-ProRule" id="PRU00023"/>
    </source>
</evidence>
<keyword evidence="5" id="KW-1185">Reference proteome</keyword>
<organism evidence="4 5">
    <name type="scientific">Hibiscus syriacus</name>
    <name type="common">Rose of Sharon</name>
    <dbReference type="NCBI Taxonomy" id="106335"/>
    <lineage>
        <taxon>Eukaryota</taxon>
        <taxon>Viridiplantae</taxon>
        <taxon>Streptophyta</taxon>
        <taxon>Embryophyta</taxon>
        <taxon>Tracheophyta</taxon>
        <taxon>Spermatophyta</taxon>
        <taxon>Magnoliopsida</taxon>
        <taxon>eudicotyledons</taxon>
        <taxon>Gunneridae</taxon>
        <taxon>Pentapetalae</taxon>
        <taxon>rosids</taxon>
        <taxon>malvids</taxon>
        <taxon>Malvales</taxon>
        <taxon>Malvaceae</taxon>
        <taxon>Malvoideae</taxon>
        <taxon>Hibiscus</taxon>
    </lineage>
</organism>
<feature type="repeat" description="ANK" evidence="3">
    <location>
        <begin position="487"/>
        <end position="519"/>
    </location>
</feature>
<feature type="repeat" description="ANK" evidence="3">
    <location>
        <begin position="420"/>
        <end position="452"/>
    </location>
</feature>
<evidence type="ECO:0000256" key="2">
    <source>
        <dbReference type="ARBA" id="ARBA00023043"/>
    </source>
</evidence>